<reference evidence="1" key="1">
    <citation type="journal article" date="2015" name="Nature">
        <title>Complex archaea that bridge the gap between prokaryotes and eukaryotes.</title>
        <authorList>
            <person name="Spang A."/>
            <person name="Saw J.H."/>
            <person name="Jorgensen S.L."/>
            <person name="Zaremba-Niedzwiedzka K."/>
            <person name="Martijn J."/>
            <person name="Lind A.E."/>
            <person name="van Eijk R."/>
            <person name="Schleper C."/>
            <person name="Guy L."/>
            <person name="Ettema T.J."/>
        </authorList>
    </citation>
    <scope>NUCLEOTIDE SEQUENCE</scope>
</reference>
<name>A0A0F9W1V1_9ZZZZ</name>
<accession>A0A0F9W1V1</accession>
<comment type="caution">
    <text evidence="1">The sequence shown here is derived from an EMBL/GenBank/DDBJ whole genome shotgun (WGS) entry which is preliminary data.</text>
</comment>
<dbReference type="EMBL" id="LAZR01000370">
    <property type="protein sequence ID" value="KKN72048.1"/>
    <property type="molecule type" value="Genomic_DNA"/>
</dbReference>
<protein>
    <submittedName>
        <fullName evidence="1">Uncharacterized protein</fullName>
    </submittedName>
</protein>
<gene>
    <name evidence="1" type="ORF">LCGC14_0414430</name>
</gene>
<sequence length="96" mass="10987">MTPEEQKQTIINRTTVALVTFGYHYTASWIKEYLTIEECEAAISLYQITHLAELARFGTSSEQLAVDDIMGGVYERNPEFRTQYWAGLANGRGQHR</sequence>
<organism evidence="1">
    <name type="scientific">marine sediment metagenome</name>
    <dbReference type="NCBI Taxonomy" id="412755"/>
    <lineage>
        <taxon>unclassified sequences</taxon>
        <taxon>metagenomes</taxon>
        <taxon>ecological metagenomes</taxon>
    </lineage>
</organism>
<evidence type="ECO:0000313" key="1">
    <source>
        <dbReference type="EMBL" id="KKN72048.1"/>
    </source>
</evidence>
<dbReference type="AlphaFoldDB" id="A0A0F9W1V1"/>
<proteinExistence type="predicted"/>